<evidence type="ECO:0000256" key="1">
    <source>
        <dbReference type="ARBA" id="ARBA00004613"/>
    </source>
</evidence>
<feature type="signal peptide" evidence="5">
    <location>
        <begin position="1"/>
        <end position="24"/>
    </location>
</feature>
<keyword evidence="8" id="KW-1185">Reference proteome</keyword>
<name>A0A8J3YFF5_9ACTN</name>
<comment type="caution">
    <text evidence="7">The sequence shown here is derived from an EMBL/GenBank/DDBJ whole genome shotgun (WGS) entry which is preliminary data.</text>
</comment>
<sequence length="437" mass="47075">MRSRGLAAAVVGTCLLGSAVPASGADTGPVAPVADTTFTQVSADGDNSTKTTLATCPQLCDGNADGRRDAVLEFGVTGVPAGARVTRAVLELYSWNAYAATVTAYAATGTAADPGTWAARPALGGALATRTAVTAGYNAFDVTAAVTGNGTKTFALLQETYNTRVYWASKENASAAIRPRLTVTYGAPGGDWQLVWEDNFDGPTLDTAKWTARPLDYLDFDKACITDRPQNVFVSGGNLTLRAQRERLTCWSETNDYTTAYLDTIGKATFGYGRFETRAKSPGTPTGSKGLWPAFWLRRSSVAGGGDPNDGNGELDVMELPGGAQYYDRSTTAVFQKYSPQVKNDYRVPWPAGTYPGDGFHVYAAEWEPGVIRFYVDDRLVWTVDPTNTPWFGDVFNGDARYHLRLTFHVGGWLGDPDATTLLPADFVVDYVRVYQR</sequence>
<dbReference type="Proteomes" id="UP000619260">
    <property type="component" value="Unassembled WGS sequence"/>
</dbReference>
<dbReference type="GO" id="GO:0005576">
    <property type="term" value="C:extracellular region"/>
    <property type="evidence" value="ECO:0007669"/>
    <property type="project" value="UniProtKB-SubCell"/>
</dbReference>
<reference evidence="7" key="1">
    <citation type="submission" date="2021-01" db="EMBL/GenBank/DDBJ databases">
        <title>Whole genome shotgun sequence of Virgisporangium aliadipatigenens NBRC 105644.</title>
        <authorList>
            <person name="Komaki H."/>
            <person name="Tamura T."/>
        </authorList>
    </citation>
    <scope>NUCLEOTIDE SEQUENCE</scope>
    <source>
        <strain evidence="7">NBRC 105644</strain>
    </source>
</reference>
<dbReference type="RefSeq" id="WP_203896883.1">
    <property type="nucleotide sequence ID" value="NZ_BOPF01000002.1"/>
</dbReference>
<dbReference type="Gene3D" id="2.60.120.200">
    <property type="match status" value="1"/>
</dbReference>
<dbReference type="InterPro" id="IPR013320">
    <property type="entry name" value="ConA-like_dom_sf"/>
</dbReference>
<comment type="subcellular location">
    <subcellularLocation>
        <location evidence="1">Secreted</location>
    </subcellularLocation>
</comment>
<evidence type="ECO:0000259" key="6">
    <source>
        <dbReference type="PROSITE" id="PS51762"/>
    </source>
</evidence>
<dbReference type="InterPro" id="IPR000757">
    <property type="entry name" value="Beta-glucanase-like"/>
</dbReference>
<accession>A0A8J3YFF5</accession>
<feature type="chain" id="PRO_5035162374" description="GH16 domain-containing protein" evidence="5">
    <location>
        <begin position="25"/>
        <end position="437"/>
    </location>
</feature>
<evidence type="ECO:0000256" key="4">
    <source>
        <dbReference type="ARBA" id="ARBA00022729"/>
    </source>
</evidence>
<feature type="domain" description="GH16" evidence="6">
    <location>
        <begin position="171"/>
        <end position="437"/>
    </location>
</feature>
<dbReference type="PANTHER" id="PTHR10963">
    <property type="entry name" value="GLYCOSYL HYDROLASE-RELATED"/>
    <property type="match status" value="1"/>
</dbReference>
<dbReference type="PROSITE" id="PS51762">
    <property type="entry name" value="GH16_2"/>
    <property type="match status" value="1"/>
</dbReference>
<gene>
    <name evidence="7" type="ORF">Val02_01680</name>
</gene>
<keyword evidence="4 5" id="KW-0732">Signal</keyword>
<evidence type="ECO:0000313" key="8">
    <source>
        <dbReference type="Proteomes" id="UP000619260"/>
    </source>
</evidence>
<dbReference type="InterPro" id="IPR050546">
    <property type="entry name" value="Glycosyl_Hydrlase_16"/>
</dbReference>
<dbReference type="GO" id="GO:0005975">
    <property type="term" value="P:carbohydrate metabolic process"/>
    <property type="evidence" value="ECO:0007669"/>
    <property type="project" value="InterPro"/>
</dbReference>
<dbReference type="NCBIfam" id="NF033679">
    <property type="entry name" value="DNRLRE_dom"/>
    <property type="match status" value="1"/>
</dbReference>
<dbReference type="PANTHER" id="PTHR10963:SF55">
    <property type="entry name" value="GLYCOSIDE HYDROLASE FAMILY 16 PROTEIN"/>
    <property type="match status" value="1"/>
</dbReference>
<dbReference type="EMBL" id="BOPF01000002">
    <property type="protein sequence ID" value="GIJ43282.1"/>
    <property type="molecule type" value="Genomic_DNA"/>
</dbReference>
<proteinExistence type="inferred from homology"/>
<evidence type="ECO:0000256" key="2">
    <source>
        <dbReference type="ARBA" id="ARBA00006865"/>
    </source>
</evidence>
<protein>
    <recommendedName>
        <fullName evidence="6">GH16 domain-containing protein</fullName>
    </recommendedName>
</protein>
<dbReference type="CDD" id="cd08023">
    <property type="entry name" value="GH16_laminarinase_like"/>
    <property type="match status" value="1"/>
</dbReference>
<dbReference type="GO" id="GO:0004553">
    <property type="term" value="F:hydrolase activity, hydrolyzing O-glycosyl compounds"/>
    <property type="evidence" value="ECO:0007669"/>
    <property type="project" value="InterPro"/>
</dbReference>
<dbReference type="InterPro" id="IPR055372">
    <property type="entry name" value="CBM96"/>
</dbReference>
<evidence type="ECO:0000256" key="3">
    <source>
        <dbReference type="ARBA" id="ARBA00022525"/>
    </source>
</evidence>
<evidence type="ECO:0000313" key="7">
    <source>
        <dbReference type="EMBL" id="GIJ43282.1"/>
    </source>
</evidence>
<dbReference type="Pfam" id="PF24517">
    <property type="entry name" value="CBM96"/>
    <property type="match status" value="1"/>
</dbReference>
<keyword evidence="3" id="KW-0964">Secreted</keyword>
<dbReference type="AlphaFoldDB" id="A0A8J3YFF5"/>
<evidence type="ECO:0000256" key="5">
    <source>
        <dbReference type="SAM" id="SignalP"/>
    </source>
</evidence>
<comment type="similarity">
    <text evidence="2">Belongs to the glycosyl hydrolase 16 family.</text>
</comment>
<dbReference type="SUPFAM" id="SSF49899">
    <property type="entry name" value="Concanavalin A-like lectins/glucanases"/>
    <property type="match status" value="1"/>
</dbReference>
<dbReference type="Pfam" id="PF00722">
    <property type="entry name" value="Glyco_hydro_16"/>
    <property type="match status" value="1"/>
</dbReference>
<organism evidence="7 8">
    <name type="scientific">Virgisporangium aliadipatigenens</name>
    <dbReference type="NCBI Taxonomy" id="741659"/>
    <lineage>
        <taxon>Bacteria</taxon>
        <taxon>Bacillati</taxon>
        <taxon>Actinomycetota</taxon>
        <taxon>Actinomycetes</taxon>
        <taxon>Micromonosporales</taxon>
        <taxon>Micromonosporaceae</taxon>
        <taxon>Virgisporangium</taxon>
    </lineage>
</organism>